<keyword evidence="14" id="KW-1185">Reference proteome</keyword>
<keyword evidence="10" id="KW-0732">Signal</keyword>
<organism evidence="13 14">
    <name type="scientific">Sphingoaurantiacus capsulatus</name>
    <dbReference type="NCBI Taxonomy" id="1771310"/>
    <lineage>
        <taxon>Bacteria</taxon>
        <taxon>Pseudomonadati</taxon>
        <taxon>Pseudomonadota</taxon>
        <taxon>Alphaproteobacteria</taxon>
        <taxon>Sphingomonadales</taxon>
        <taxon>Sphingosinicellaceae</taxon>
        <taxon>Sphingoaurantiacus</taxon>
    </lineage>
</organism>
<comment type="similarity">
    <text evidence="8 9">Belongs to the TonB-dependent receptor family.</text>
</comment>
<evidence type="ECO:0000259" key="12">
    <source>
        <dbReference type="Pfam" id="PF07715"/>
    </source>
</evidence>
<keyword evidence="4 8" id="KW-0812">Transmembrane</keyword>
<dbReference type="InterPro" id="IPR012910">
    <property type="entry name" value="Plug_dom"/>
</dbReference>
<keyword evidence="2 8" id="KW-0813">Transport</keyword>
<evidence type="ECO:0000256" key="1">
    <source>
        <dbReference type="ARBA" id="ARBA00004571"/>
    </source>
</evidence>
<evidence type="ECO:0000256" key="5">
    <source>
        <dbReference type="ARBA" id="ARBA00023077"/>
    </source>
</evidence>
<evidence type="ECO:0000256" key="10">
    <source>
        <dbReference type="SAM" id="SignalP"/>
    </source>
</evidence>
<evidence type="ECO:0000256" key="3">
    <source>
        <dbReference type="ARBA" id="ARBA00022452"/>
    </source>
</evidence>
<keyword evidence="3 8" id="KW-1134">Transmembrane beta strand</keyword>
<comment type="subcellular location">
    <subcellularLocation>
        <location evidence="1 8">Cell outer membrane</location>
        <topology evidence="1 8">Multi-pass membrane protein</topology>
    </subcellularLocation>
</comment>
<evidence type="ECO:0000256" key="4">
    <source>
        <dbReference type="ARBA" id="ARBA00022692"/>
    </source>
</evidence>
<evidence type="ECO:0000313" key="13">
    <source>
        <dbReference type="EMBL" id="MFC3712928.1"/>
    </source>
</evidence>
<evidence type="ECO:0000256" key="8">
    <source>
        <dbReference type="PROSITE-ProRule" id="PRU01360"/>
    </source>
</evidence>
<evidence type="ECO:0000256" key="6">
    <source>
        <dbReference type="ARBA" id="ARBA00023136"/>
    </source>
</evidence>
<evidence type="ECO:0000313" key="14">
    <source>
        <dbReference type="Proteomes" id="UP001595615"/>
    </source>
</evidence>
<dbReference type="Gene3D" id="2.40.170.20">
    <property type="entry name" value="TonB-dependent receptor, beta-barrel domain"/>
    <property type="match status" value="1"/>
</dbReference>
<sequence length="656" mass="70178">MNAPYLSALALALANVPVAAEELGEEAEQYADIVVTARITDDRVVPPQVELTSEALLAAQPISIADALRSLPGVSVKTNSRGETIARIRGAEERQTAVFFEGSPFSVPWDGRMDLAILPAALIGHAVVSKGAAPIEYGANAVAGVVDLQARSGAGGENGITGLAEVGSLGHVNTSAVATAGNDRFDLTLAGSYFTRDAQPVAELDALPFSQADSKRRTNTDLRSFSLFAAAGGRAGPVEARVSILHNDSARGIAPESDRDPAVFAPRYWRYPKIALTQLNANLEADLADGVTLNGAFFRQWFDQVIDAYRTASYTALRSRQQDDDNTHGGRLTLAFPAGPLTVRTTGSLQTANHRQIDTAFPGTAGPRLEYEQRLASVGSEVDIPLAATTRMTVGAAYDHAKTPLTGDKPAQPSQDALAFSASLRHELGEDLDLTLSAGRRTRFASARELFGEALGRFLINPDLKPERASMIDAELAWTPADLQVRLNPFYIRGEDTIGQRNVGSRRQRYNLGGTTVLGIDGSLSDRLADRLWLELAGSLLKAQAGSGDALFRRLPQRPSHTLSGALDYRVPERFDLRAEVLRTGGAVDLAPDNRKARLPASTEFNLRGSIALLRLPTGGMLSFTAAIDNLTDELVLPQLGLPASGRTIRVGFRVE</sequence>
<dbReference type="PROSITE" id="PS52016">
    <property type="entry name" value="TONB_DEPENDENT_REC_3"/>
    <property type="match status" value="1"/>
</dbReference>
<evidence type="ECO:0000256" key="2">
    <source>
        <dbReference type="ARBA" id="ARBA00022448"/>
    </source>
</evidence>
<feature type="domain" description="TonB-dependent receptor plug" evidence="12">
    <location>
        <begin position="51"/>
        <end position="145"/>
    </location>
</feature>
<feature type="signal peptide" evidence="10">
    <location>
        <begin position="1"/>
        <end position="20"/>
    </location>
</feature>
<dbReference type="PANTHER" id="PTHR30069">
    <property type="entry name" value="TONB-DEPENDENT OUTER MEMBRANE RECEPTOR"/>
    <property type="match status" value="1"/>
</dbReference>
<comment type="caution">
    <text evidence="13">The sequence shown here is derived from an EMBL/GenBank/DDBJ whole genome shotgun (WGS) entry which is preliminary data.</text>
</comment>
<dbReference type="EMBL" id="JBHRXV010000009">
    <property type="protein sequence ID" value="MFC3712928.1"/>
    <property type="molecule type" value="Genomic_DNA"/>
</dbReference>
<evidence type="ECO:0000256" key="7">
    <source>
        <dbReference type="ARBA" id="ARBA00023237"/>
    </source>
</evidence>
<feature type="domain" description="TonB-dependent receptor-like beta-barrel" evidence="11">
    <location>
        <begin position="267"/>
        <end position="631"/>
    </location>
</feature>
<keyword evidence="7 8" id="KW-0998">Cell outer membrane</keyword>
<evidence type="ECO:0000256" key="9">
    <source>
        <dbReference type="RuleBase" id="RU003357"/>
    </source>
</evidence>
<evidence type="ECO:0000259" key="11">
    <source>
        <dbReference type="Pfam" id="PF00593"/>
    </source>
</evidence>
<dbReference type="Pfam" id="PF00593">
    <property type="entry name" value="TonB_dep_Rec_b-barrel"/>
    <property type="match status" value="1"/>
</dbReference>
<dbReference type="Proteomes" id="UP001595615">
    <property type="component" value="Unassembled WGS sequence"/>
</dbReference>
<dbReference type="Gene3D" id="2.170.130.10">
    <property type="entry name" value="TonB-dependent receptor, plug domain"/>
    <property type="match status" value="1"/>
</dbReference>
<proteinExistence type="inferred from homology"/>
<keyword evidence="6 8" id="KW-0472">Membrane</keyword>
<dbReference type="InterPro" id="IPR000531">
    <property type="entry name" value="Beta-barrel_TonB"/>
</dbReference>
<dbReference type="InterPro" id="IPR037066">
    <property type="entry name" value="Plug_dom_sf"/>
</dbReference>
<dbReference type="InterPro" id="IPR036942">
    <property type="entry name" value="Beta-barrel_TonB_sf"/>
</dbReference>
<dbReference type="SUPFAM" id="SSF56935">
    <property type="entry name" value="Porins"/>
    <property type="match status" value="1"/>
</dbReference>
<dbReference type="RefSeq" id="WP_380860771.1">
    <property type="nucleotide sequence ID" value="NZ_JBHRXV010000009.1"/>
</dbReference>
<dbReference type="InterPro" id="IPR039426">
    <property type="entry name" value="TonB-dep_rcpt-like"/>
</dbReference>
<dbReference type="Pfam" id="PF07715">
    <property type="entry name" value="Plug"/>
    <property type="match status" value="1"/>
</dbReference>
<feature type="chain" id="PRO_5045495285" evidence="10">
    <location>
        <begin position="21"/>
        <end position="656"/>
    </location>
</feature>
<keyword evidence="13" id="KW-0675">Receptor</keyword>
<accession>A0ABV7XD44</accession>
<gene>
    <name evidence="13" type="ORF">ACFOMD_10120</name>
</gene>
<keyword evidence="5 9" id="KW-0798">TonB box</keyword>
<reference evidence="14" key="1">
    <citation type="journal article" date="2019" name="Int. J. Syst. Evol. Microbiol.">
        <title>The Global Catalogue of Microorganisms (GCM) 10K type strain sequencing project: providing services to taxonomists for standard genome sequencing and annotation.</title>
        <authorList>
            <consortium name="The Broad Institute Genomics Platform"/>
            <consortium name="The Broad Institute Genome Sequencing Center for Infectious Disease"/>
            <person name="Wu L."/>
            <person name="Ma J."/>
        </authorList>
    </citation>
    <scope>NUCLEOTIDE SEQUENCE [LARGE SCALE GENOMIC DNA]</scope>
    <source>
        <strain evidence="14">KCTC 42644</strain>
    </source>
</reference>
<name>A0ABV7XD44_9SPHN</name>
<protein>
    <submittedName>
        <fullName evidence="13">TonB-dependent receptor plug domain-containing protein</fullName>
    </submittedName>
</protein>
<dbReference type="PANTHER" id="PTHR30069:SF40">
    <property type="entry name" value="TONB-DEPENDENT RECEPTOR NMB0964-RELATED"/>
    <property type="match status" value="1"/>
</dbReference>